<dbReference type="InterPro" id="IPR026516">
    <property type="entry name" value="THAP1/10"/>
</dbReference>
<accession>A0A154PPC4</accession>
<evidence type="ECO:0000259" key="7">
    <source>
        <dbReference type="PROSITE" id="PS50950"/>
    </source>
</evidence>
<proteinExistence type="predicted"/>
<dbReference type="Proteomes" id="UP000076502">
    <property type="component" value="Unassembled WGS sequence"/>
</dbReference>
<keyword evidence="4 5" id="KW-0238">DNA-binding</keyword>
<keyword evidence="1" id="KW-0479">Metal-binding</keyword>
<dbReference type="PROSITE" id="PS50950">
    <property type="entry name" value="ZF_THAP"/>
    <property type="match status" value="1"/>
</dbReference>
<gene>
    <name evidence="8" type="ORF">WN55_05531</name>
</gene>
<dbReference type="AlphaFoldDB" id="A0A154PPC4"/>
<evidence type="ECO:0000313" key="9">
    <source>
        <dbReference type="Proteomes" id="UP000076502"/>
    </source>
</evidence>
<dbReference type="EMBL" id="KQ434981">
    <property type="protein sequence ID" value="KZC13108.1"/>
    <property type="molecule type" value="Genomic_DNA"/>
</dbReference>
<feature type="domain" description="THAP-type" evidence="7">
    <location>
        <begin position="14"/>
        <end position="98"/>
    </location>
</feature>
<dbReference type="GO" id="GO:0043565">
    <property type="term" value="F:sequence-specific DNA binding"/>
    <property type="evidence" value="ECO:0007669"/>
    <property type="project" value="InterPro"/>
</dbReference>
<keyword evidence="6" id="KW-0175">Coiled coil</keyword>
<organism evidence="8 9">
    <name type="scientific">Dufourea novaeangliae</name>
    <name type="common">Sweat bee</name>
    <dbReference type="NCBI Taxonomy" id="178035"/>
    <lineage>
        <taxon>Eukaryota</taxon>
        <taxon>Metazoa</taxon>
        <taxon>Ecdysozoa</taxon>
        <taxon>Arthropoda</taxon>
        <taxon>Hexapoda</taxon>
        <taxon>Insecta</taxon>
        <taxon>Pterygota</taxon>
        <taxon>Neoptera</taxon>
        <taxon>Endopterygota</taxon>
        <taxon>Hymenoptera</taxon>
        <taxon>Apocrita</taxon>
        <taxon>Aculeata</taxon>
        <taxon>Apoidea</taxon>
        <taxon>Anthophila</taxon>
        <taxon>Halictidae</taxon>
        <taxon>Rophitinae</taxon>
        <taxon>Dufourea</taxon>
    </lineage>
</organism>
<reference evidence="8 9" key="1">
    <citation type="submission" date="2015-07" db="EMBL/GenBank/DDBJ databases">
        <title>The genome of Dufourea novaeangliae.</title>
        <authorList>
            <person name="Pan H."/>
            <person name="Kapheim K."/>
        </authorList>
    </citation>
    <scope>NUCLEOTIDE SEQUENCE [LARGE SCALE GENOMIC DNA]</scope>
    <source>
        <strain evidence="8">0120121106</strain>
        <tissue evidence="8">Whole body</tissue>
    </source>
</reference>
<sequence>MSFNVMEHRRDSRLHYRKCSYRNCNVNNRICFDGNGFHSFPVNDSERCITWLVNCGLDDWAEMPNSELKRKYICSRHFSKRSFFRSGRLRKDAIPYLWDVHTGSSSEDEIDFSAIRDQTERQKLEEKLQREKNTSNVLRSQLRAKCEALNKINEKLASGEISDSYLKKAIARRVHGFVFTFISMQLFPSNESSNYTTEERRLCSTMHSTSPSLYSRMRDILKFNLPSPATIISWFD</sequence>
<dbReference type="GO" id="GO:0008270">
    <property type="term" value="F:zinc ion binding"/>
    <property type="evidence" value="ECO:0007669"/>
    <property type="project" value="UniProtKB-KW"/>
</dbReference>
<evidence type="ECO:0000256" key="2">
    <source>
        <dbReference type="ARBA" id="ARBA00022771"/>
    </source>
</evidence>
<dbReference type="PANTHER" id="PTHR46600">
    <property type="entry name" value="THAP DOMAIN-CONTAINING"/>
    <property type="match status" value="1"/>
</dbReference>
<evidence type="ECO:0000256" key="3">
    <source>
        <dbReference type="ARBA" id="ARBA00022833"/>
    </source>
</evidence>
<keyword evidence="2 5" id="KW-0863">Zinc-finger</keyword>
<dbReference type="Pfam" id="PF05485">
    <property type="entry name" value="THAP"/>
    <property type="match status" value="1"/>
</dbReference>
<protein>
    <recommendedName>
        <fullName evidence="7">THAP-type domain-containing protein</fullName>
    </recommendedName>
</protein>
<evidence type="ECO:0000256" key="5">
    <source>
        <dbReference type="PROSITE-ProRule" id="PRU00309"/>
    </source>
</evidence>
<name>A0A154PPC4_DUFNO</name>
<dbReference type="SMART" id="SM00692">
    <property type="entry name" value="DM3"/>
    <property type="match status" value="1"/>
</dbReference>
<dbReference type="InterPro" id="IPR021896">
    <property type="entry name" value="THAP9-like_HTH"/>
</dbReference>
<dbReference type="PANTHER" id="PTHR46600:SF11">
    <property type="entry name" value="THAP DOMAIN-CONTAINING PROTEIN 10"/>
    <property type="match status" value="1"/>
</dbReference>
<dbReference type="InterPro" id="IPR006612">
    <property type="entry name" value="THAP_Znf"/>
</dbReference>
<keyword evidence="9" id="KW-1185">Reference proteome</keyword>
<evidence type="ECO:0000256" key="4">
    <source>
        <dbReference type="ARBA" id="ARBA00023125"/>
    </source>
</evidence>
<feature type="coiled-coil region" evidence="6">
    <location>
        <begin position="114"/>
        <end position="141"/>
    </location>
</feature>
<dbReference type="SUPFAM" id="SSF57716">
    <property type="entry name" value="Glucocorticoid receptor-like (DNA-binding domain)"/>
    <property type="match status" value="1"/>
</dbReference>
<evidence type="ECO:0000256" key="6">
    <source>
        <dbReference type="SAM" id="Coils"/>
    </source>
</evidence>
<keyword evidence="3" id="KW-0862">Zinc</keyword>
<dbReference type="SMART" id="SM00980">
    <property type="entry name" value="THAP"/>
    <property type="match status" value="1"/>
</dbReference>
<dbReference type="Pfam" id="PF12017">
    <property type="entry name" value="Tnp_P_element"/>
    <property type="match status" value="1"/>
</dbReference>
<evidence type="ECO:0000256" key="1">
    <source>
        <dbReference type="ARBA" id="ARBA00022723"/>
    </source>
</evidence>
<evidence type="ECO:0000313" key="8">
    <source>
        <dbReference type="EMBL" id="KZC13108.1"/>
    </source>
</evidence>